<name>J3JUT1_DENPD</name>
<evidence type="ECO:0000256" key="2">
    <source>
        <dbReference type="ARBA" id="ARBA00022980"/>
    </source>
</evidence>
<proteinExistence type="evidence at transcript level"/>
<sequence length="112" mass="12764">MPKKRRNAGRSKHGRGKVTNVRCTNCGGCCPKDKAIKRFNVRNMVDGSSRKDITEACVIRNYALPKLYIKQHYCISCALHSRIVRSRARVNRKMRRPRSTAATLDMTTRTVA</sequence>
<dbReference type="AlphaFoldDB" id="J3JUT1"/>
<evidence type="ECO:0000256" key="1">
    <source>
        <dbReference type="ARBA" id="ARBA00008596"/>
    </source>
</evidence>
<dbReference type="GO" id="GO:0003729">
    <property type="term" value="F:mRNA binding"/>
    <property type="evidence" value="ECO:0007669"/>
    <property type="project" value="TreeGrafter"/>
</dbReference>
<keyword evidence="2 4" id="KW-0689">Ribosomal protein</keyword>
<keyword evidence="3 4" id="KW-0687">Ribonucleoprotein</keyword>
<protein>
    <recommendedName>
        <fullName evidence="4">40S ribosomal protein S26</fullName>
    </recommendedName>
</protein>
<comment type="similarity">
    <text evidence="1 4">Belongs to the eukaryotic ribosomal protein eS26 family.</text>
</comment>
<organism evidence="6">
    <name type="scientific">Dendroctonus ponderosae</name>
    <name type="common">Mountain pine beetle</name>
    <dbReference type="NCBI Taxonomy" id="77166"/>
    <lineage>
        <taxon>Eukaryota</taxon>
        <taxon>Metazoa</taxon>
        <taxon>Ecdysozoa</taxon>
        <taxon>Arthropoda</taxon>
        <taxon>Hexapoda</taxon>
        <taxon>Insecta</taxon>
        <taxon>Pterygota</taxon>
        <taxon>Neoptera</taxon>
        <taxon>Endopterygota</taxon>
        <taxon>Coleoptera</taxon>
        <taxon>Polyphaga</taxon>
        <taxon>Cucujiformia</taxon>
        <taxon>Curculionidae</taxon>
        <taxon>Scolytinae</taxon>
        <taxon>Dendroctonus</taxon>
    </lineage>
</organism>
<accession>J3JUT1</accession>
<dbReference type="GO" id="GO:0003735">
    <property type="term" value="F:structural constituent of ribosome"/>
    <property type="evidence" value="ECO:0007669"/>
    <property type="project" value="InterPro"/>
</dbReference>
<dbReference type="Gene3D" id="3.30.1740.20">
    <property type="entry name" value="Ribosomal protein S26e"/>
    <property type="match status" value="1"/>
</dbReference>
<dbReference type="Pfam" id="PF01283">
    <property type="entry name" value="Ribosomal_S26e"/>
    <property type="match status" value="1"/>
</dbReference>
<dbReference type="PANTHER" id="PTHR12538">
    <property type="entry name" value="40S RIBOSOMAL PROTEIN S26"/>
    <property type="match status" value="1"/>
</dbReference>
<dbReference type="GO" id="GO:0006412">
    <property type="term" value="P:translation"/>
    <property type="evidence" value="ECO:0007669"/>
    <property type="project" value="InterPro"/>
</dbReference>
<evidence type="ECO:0000256" key="5">
    <source>
        <dbReference type="SAM" id="MobiDB-lite"/>
    </source>
</evidence>
<dbReference type="InterPro" id="IPR038551">
    <property type="entry name" value="Ribosomal_eS26_sf"/>
</dbReference>
<dbReference type="EMBL" id="BT126996">
    <property type="protein sequence ID" value="AEE61958.1"/>
    <property type="molecule type" value="mRNA"/>
</dbReference>
<reference evidence="6" key="1">
    <citation type="journal article" date="2012" name="Insect Biochem. Mol. Biol.">
        <title>Transcriptome and full-length cDNA resources for the mountain pine beetle, Dendroctonus ponderosae Hopkins, a major insect pest of pine forests.</title>
        <authorList>
            <person name="Keeling C.I."/>
            <person name="Henderson H."/>
            <person name="Li M."/>
            <person name="Yuen M."/>
            <person name="Clark E.L."/>
            <person name="Fraser J.D."/>
            <person name="Huber D.P."/>
            <person name="Liao N.Y."/>
            <person name="Roderick Docking T."/>
            <person name="Birol I."/>
            <person name="Chan S.K."/>
            <person name="Taylor G.A."/>
            <person name="Palmquist D."/>
            <person name="Jones S.J."/>
            <person name="Bohlmann J."/>
        </authorList>
    </citation>
    <scope>NUCLEOTIDE SEQUENCE</scope>
    <source>
        <tissue evidence="6">Pupae</tissue>
    </source>
</reference>
<feature type="compositionally biased region" description="Polar residues" evidence="5">
    <location>
        <begin position="100"/>
        <end position="112"/>
    </location>
</feature>
<evidence type="ECO:0000256" key="4">
    <source>
        <dbReference type="RuleBase" id="RU363128"/>
    </source>
</evidence>
<dbReference type="InterPro" id="IPR000892">
    <property type="entry name" value="Ribosomal_eS26"/>
</dbReference>
<evidence type="ECO:0000313" key="6">
    <source>
        <dbReference type="EMBL" id="AEE61958.1"/>
    </source>
</evidence>
<feature type="region of interest" description="Disordered" evidence="5">
    <location>
        <begin position="90"/>
        <end position="112"/>
    </location>
</feature>
<dbReference type="GO" id="GO:0022627">
    <property type="term" value="C:cytosolic small ribosomal subunit"/>
    <property type="evidence" value="ECO:0007669"/>
    <property type="project" value="TreeGrafter"/>
</dbReference>
<evidence type="ECO:0000256" key="3">
    <source>
        <dbReference type="ARBA" id="ARBA00023274"/>
    </source>
</evidence>
<dbReference type="PANTHER" id="PTHR12538:SF0">
    <property type="entry name" value="40S RIBOSOMAL PROTEIN S26"/>
    <property type="match status" value="1"/>
</dbReference>
<dbReference type="OrthoDB" id="10262653at2759"/>